<dbReference type="AlphaFoldDB" id="A0A9X3ZJB6"/>
<dbReference type="InterPro" id="IPR009057">
    <property type="entry name" value="Homeodomain-like_sf"/>
</dbReference>
<dbReference type="InterPro" id="IPR018062">
    <property type="entry name" value="HTH_AraC-typ_CS"/>
</dbReference>
<dbReference type="SUPFAM" id="SSF55136">
    <property type="entry name" value="Probable bacterial effector-binding domain"/>
    <property type="match status" value="1"/>
</dbReference>
<feature type="domain" description="HTH araC/xylS-type" evidence="4">
    <location>
        <begin position="1"/>
        <end position="96"/>
    </location>
</feature>
<dbReference type="InterPro" id="IPR050908">
    <property type="entry name" value="SmbC-like"/>
</dbReference>
<keyword evidence="2" id="KW-0238">DNA-binding</keyword>
<dbReference type="RefSeq" id="WP_267992889.1">
    <property type="nucleotide sequence ID" value="NZ_JAPJZI010000001.1"/>
</dbReference>
<dbReference type="Pfam" id="PF12833">
    <property type="entry name" value="HTH_18"/>
    <property type="match status" value="1"/>
</dbReference>
<dbReference type="PROSITE" id="PS00041">
    <property type="entry name" value="HTH_ARAC_FAMILY_1"/>
    <property type="match status" value="1"/>
</dbReference>
<dbReference type="InterPro" id="IPR011256">
    <property type="entry name" value="Reg_factor_effector_dom_sf"/>
</dbReference>
<dbReference type="GO" id="GO:0003700">
    <property type="term" value="F:DNA-binding transcription factor activity"/>
    <property type="evidence" value="ECO:0007669"/>
    <property type="project" value="InterPro"/>
</dbReference>
<gene>
    <name evidence="5" type="ORF">OQ273_21075</name>
</gene>
<dbReference type="InterPro" id="IPR018060">
    <property type="entry name" value="HTH_AraC"/>
</dbReference>
<comment type="caution">
    <text evidence="5">The sequence shown here is derived from an EMBL/GenBank/DDBJ whole genome shotgun (WGS) entry which is preliminary data.</text>
</comment>
<keyword evidence="1" id="KW-0805">Transcription regulation</keyword>
<dbReference type="SMART" id="SM00871">
    <property type="entry name" value="AraC_E_bind"/>
    <property type="match status" value="1"/>
</dbReference>
<proteinExistence type="predicted"/>
<dbReference type="Proteomes" id="UP001151234">
    <property type="component" value="Unassembled WGS sequence"/>
</dbReference>
<dbReference type="PRINTS" id="PR00032">
    <property type="entry name" value="HTHARAC"/>
</dbReference>
<dbReference type="Gene3D" id="1.10.10.60">
    <property type="entry name" value="Homeodomain-like"/>
    <property type="match status" value="2"/>
</dbReference>
<keyword evidence="3" id="KW-0804">Transcription</keyword>
<accession>A0A9X3ZJB6</accession>
<dbReference type="SUPFAM" id="SSF46689">
    <property type="entry name" value="Homeodomain-like"/>
    <property type="match status" value="2"/>
</dbReference>
<dbReference type="EMBL" id="JAPJZI010000001">
    <property type="protein sequence ID" value="MDA5401079.1"/>
    <property type="molecule type" value="Genomic_DNA"/>
</dbReference>
<keyword evidence="6" id="KW-1185">Reference proteome</keyword>
<evidence type="ECO:0000256" key="2">
    <source>
        <dbReference type="ARBA" id="ARBA00023125"/>
    </source>
</evidence>
<dbReference type="Gene3D" id="3.20.80.10">
    <property type="entry name" value="Regulatory factor, effector binding domain"/>
    <property type="match status" value="1"/>
</dbReference>
<sequence>MFIEEALGEPLTAGRIAQHAHLSPFHFQRLFVAHMGETVGGYVNSRRLEYAARLIEASPKQKMIAVALDCGFETHSAFSRAFRRHFGCTPSQFRDNPDQARRQRSLTRPYLLTQPADQPIPEPVMEDQPDMAFVYRTFTGTLNGSFFQGGASISRDLINGLVHEAGDRLMAVAGSFPDEPGQLNDTRVTGYFGGLVAKRYHSVWGEDWQSFPAGRWAVFEHYGRYQYLYQSWNRIYRSWATENETALRDEWPYESYLPDPDFSDNKRPTALIYVPVL</sequence>
<evidence type="ECO:0000256" key="3">
    <source>
        <dbReference type="ARBA" id="ARBA00023163"/>
    </source>
</evidence>
<dbReference type="Pfam" id="PF06445">
    <property type="entry name" value="GyrI-like"/>
    <property type="match status" value="1"/>
</dbReference>
<protein>
    <submittedName>
        <fullName evidence="5">Helix-turn-helix domain-containing protein</fullName>
    </submittedName>
</protein>
<dbReference type="InterPro" id="IPR029442">
    <property type="entry name" value="GyrI-like"/>
</dbReference>
<dbReference type="SMART" id="SM00342">
    <property type="entry name" value="HTH_ARAC"/>
    <property type="match status" value="1"/>
</dbReference>
<dbReference type="PANTHER" id="PTHR40055">
    <property type="entry name" value="TRANSCRIPTIONAL REGULATOR YGIV-RELATED"/>
    <property type="match status" value="1"/>
</dbReference>
<dbReference type="GO" id="GO:0043565">
    <property type="term" value="F:sequence-specific DNA binding"/>
    <property type="evidence" value="ECO:0007669"/>
    <property type="project" value="InterPro"/>
</dbReference>
<evidence type="ECO:0000313" key="6">
    <source>
        <dbReference type="Proteomes" id="UP001151234"/>
    </source>
</evidence>
<dbReference type="PROSITE" id="PS01124">
    <property type="entry name" value="HTH_ARAC_FAMILY_2"/>
    <property type="match status" value="1"/>
</dbReference>
<name>A0A9X3ZJB6_9HYPH</name>
<reference evidence="5" key="1">
    <citation type="submission" date="2022-11" db="EMBL/GenBank/DDBJ databases">
        <title>Draft genome sequence of Hoeflea poritis E7-10 and Hoeflea prorocentri PM5-8, separated from scleractinian coral Porites lutea and marine dinoflagellate.</title>
        <authorList>
            <person name="Zhang G."/>
            <person name="Wei Q."/>
            <person name="Cai L."/>
        </authorList>
    </citation>
    <scope>NUCLEOTIDE SEQUENCE</scope>
    <source>
        <strain evidence="5">PM5-8</strain>
    </source>
</reference>
<organism evidence="5 6">
    <name type="scientific">Hoeflea prorocentri</name>
    <dbReference type="NCBI Taxonomy" id="1922333"/>
    <lineage>
        <taxon>Bacteria</taxon>
        <taxon>Pseudomonadati</taxon>
        <taxon>Pseudomonadota</taxon>
        <taxon>Alphaproteobacteria</taxon>
        <taxon>Hyphomicrobiales</taxon>
        <taxon>Rhizobiaceae</taxon>
        <taxon>Hoeflea</taxon>
    </lineage>
</organism>
<evidence type="ECO:0000259" key="4">
    <source>
        <dbReference type="PROSITE" id="PS01124"/>
    </source>
</evidence>
<evidence type="ECO:0000256" key="1">
    <source>
        <dbReference type="ARBA" id="ARBA00023015"/>
    </source>
</evidence>
<dbReference type="InterPro" id="IPR010499">
    <property type="entry name" value="AraC_E-bd"/>
</dbReference>
<dbReference type="PANTHER" id="PTHR40055:SF1">
    <property type="entry name" value="TRANSCRIPTIONAL REGULATOR YGIV-RELATED"/>
    <property type="match status" value="1"/>
</dbReference>
<evidence type="ECO:0000313" key="5">
    <source>
        <dbReference type="EMBL" id="MDA5401079.1"/>
    </source>
</evidence>
<dbReference type="InterPro" id="IPR020449">
    <property type="entry name" value="Tscrpt_reg_AraC-type_HTH"/>
</dbReference>